<dbReference type="OrthoDB" id="2018448at2759"/>
<dbReference type="eggNOG" id="ENOG502REZF">
    <property type="taxonomic scope" value="Eukaryota"/>
</dbReference>
<dbReference type="InParanoid" id="F0ZU42"/>
<dbReference type="RefSeq" id="XP_003290942.1">
    <property type="nucleotide sequence ID" value="XM_003290894.1"/>
</dbReference>
<dbReference type="InterPro" id="IPR011050">
    <property type="entry name" value="Pectin_lyase_fold/virulence"/>
</dbReference>
<dbReference type="Gene3D" id="2.160.20.10">
    <property type="entry name" value="Single-stranded right-handed beta-helix, Pectin lyase-like"/>
    <property type="match status" value="1"/>
</dbReference>
<dbReference type="OMA" id="CTINNCE"/>
<proteinExistence type="predicted"/>
<feature type="transmembrane region" description="Helical" evidence="1">
    <location>
        <begin position="1080"/>
        <end position="1098"/>
    </location>
</feature>
<feature type="transmembrane region" description="Helical" evidence="1">
    <location>
        <begin position="1051"/>
        <end position="1074"/>
    </location>
</feature>
<organism evidence="2 3">
    <name type="scientific">Dictyostelium purpureum</name>
    <name type="common">Slime mold</name>
    <dbReference type="NCBI Taxonomy" id="5786"/>
    <lineage>
        <taxon>Eukaryota</taxon>
        <taxon>Amoebozoa</taxon>
        <taxon>Evosea</taxon>
        <taxon>Eumycetozoa</taxon>
        <taxon>Dictyostelia</taxon>
        <taxon>Dictyosteliales</taxon>
        <taxon>Dictyosteliaceae</taxon>
        <taxon>Dictyostelium</taxon>
    </lineage>
</organism>
<accession>F0ZU42</accession>
<protein>
    <submittedName>
        <fullName evidence="2">Uncharacterized protein</fullName>
    </submittedName>
</protein>
<dbReference type="InterPro" id="IPR006626">
    <property type="entry name" value="PbH1"/>
</dbReference>
<dbReference type="PANTHER" id="PTHR32158:SF18">
    <property type="entry name" value="RING-TYPE DOMAIN-CONTAINING PROTEIN-RELATED"/>
    <property type="match status" value="1"/>
</dbReference>
<feature type="transmembrane region" description="Helical" evidence="1">
    <location>
        <begin position="994"/>
        <end position="1015"/>
    </location>
</feature>
<feature type="transmembrane region" description="Helical" evidence="1">
    <location>
        <begin position="1110"/>
        <end position="1130"/>
    </location>
</feature>
<keyword evidence="1" id="KW-1133">Transmembrane helix</keyword>
<evidence type="ECO:0000313" key="2">
    <source>
        <dbReference type="EMBL" id="EGC32530.1"/>
    </source>
</evidence>
<sequence>MNNISISNFKDSSSIISIESGIHNINNITFSNCIASTLIKLNNNNQLKLTINSIYLLQNSYFTLFKLLGNIDYFNISNIYTSKFSTIQCDINQLISMPSNELLKPSNIFISNTSFECFGASIFNNASVEFNNVEIRTTFRDSFYHSVNDGEIRFKSSFFKVSNIDASNDMGYFIFLNTSSISFDNCTLKDSSSSFLFSLNSQSIIIRNSNFSKFMSNIQEFLILVGYKNLEISNSEFVDYSGQTFLYSNSGNSSLISSVKFTGFFVVNRFEYTLNSIYSDFEIEGLIVSNCIGGEESFFLFSFGNLVMSNSIFTNNHGSGISSYLLINERVEMFSFKSNNVQLSNNQFINNAFSPIVFFSESNVIIQDTTYLNNVGSFIYGETGSKLIIDGLAIKNNTSPINFLLALENAANVELNNIILENNYFTTPIICITGNVSDANLILNNFKFIGNKVIVFYGENQSFKKYFYFYPDTSVAQIMTANIKITMNNVFITNNIFSSQMFNFITDKLNITGGSFSNNQFIHLSGFKLIYLTASGSDRLVKFQNTIVSNNYDETDISETSLIILNNCYKLEIDFSEFSNNYFPNSIGSVFGVRIRGIFGKVGYTYNIIIQNSKFFNNSALYGGVFSLSLQIFVDGRKLTSDIRSNNFTDNYASYNGGVFYFPFEQFNTDFILQKNNFNNNLLLFGPNNFGGAPSSIKPDFFEANGIELLLIQFLILDQSNNVMIGIGGLFTASVSKGDPDTNIDPVVEYININIVSGQGSFYYSFNSAFGSYYSIQLLNFTDLNSITIKTTGCGTFRYPTRNTSSTFTNCDYCPMGSVYSDLFYNSSNPGRCIKCDPNEMVCQNSNVYTLDNYYMVSPSKIYSCSLDMCYKKNTCQSSSSDITLKIIYSLIQHYKRYIEKDSKYKSFYKINSIEKDIKRILIKNQTSNLINQTKSQWILFQILYIPIMFNIASVIIYKEQFKISKQIDLLALDFSVEYLGPVLHKILFTLSIFIFIIVSIVLIIIALNSSSFIYSRIKYKNNKIGRIWIESNLIVQKTLSKLNYKRKYRWWDLIIIIRSNIFIILSLITLFGHHYYMNIVLWIQTIYSTLFFIIHPIKTTKSLSSESRIINQINLFQILLYTIAQSALFKSIKPQHKVMRSIDNFLNDHPDFSIKTMY</sequence>
<dbReference type="AlphaFoldDB" id="F0ZU42"/>
<dbReference type="SUPFAM" id="SSF51126">
    <property type="entry name" value="Pectin lyase-like"/>
    <property type="match status" value="1"/>
</dbReference>
<feature type="transmembrane region" description="Helical" evidence="1">
    <location>
        <begin position="938"/>
        <end position="958"/>
    </location>
</feature>
<keyword evidence="1" id="KW-0472">Membrane</keyword>
<keyword evidence="3" id="KW-1185">Reference proteome</keyword>
<dbReference type="PANTHER" id="PTHR32158">
    <property type="entry name" value="RING-TYPE DOMAIN-CONTAINING PROTEIN"/>
    <property type="match status" value="1"/>
</dbReference>
<dbReference type="InterPro" id="IPR012334">
    <property type="entry name" value="Pectin_lyas_fold"/>
</dbReference>
<dbReference type="GeneID" id="10508793"/>
<dbReference type="Proteomes" id="UP000001064">
    <property type="component" value="Unassembled WGS sequence"/>
</dbReference>
<feature type="transmembrane region" description="Helical" evidence="1">
    <location>
        <begin position="970"/>
        <end position="988"/>
    </location>
</feature>
<keyword evidence="1" id="KW-0812">Transmembrane</keyword>
<gene>
    <name evidence="2" type="ORF">DICPUDRAFT_155478</name>
</gene>
<dbReference type="KEGG" id="dpp:DICPUDRAFT_155478"/>
<name>F0ZU42_DICPU</name>
<dbReference type="EMBL" id="GL871188">
    <property type="protein sequence ID" value="EGC32530.1"/>
    <property type="molecule type" value="Genomic_DNA"/>
</dbReference>
<reference evidence="3" key="1">
    <citation type="journal article" date="2011" name="Genome Biol.">
        <title>Comparative genomics of the social amoebae Dictyostelium discoideum and Dictyostelium purpureum.</title>
        <authorList>
            <consortium name="US DOE Joint Genome Institute (JGI-PGF)"/>
            <person name="Sucgang R."/>
            <person name="Kuo A."/>
            <person name="Tian X."/>
            <person name="Salerno W."/>
            <person name="Parikh A."/>
            <person name="Feasley C.L."/>
            <person name="Dalin E."/>
            <person name="Tu H."/>
            <person name="Huang E."/>
            <person name="Barry K."/>
            <person name="Lindquist E."/>
            <person name="Shapiro H."/>
            <person name="Bruce D."/>
            <person name="Schmutz J."/>
            <person name="Salamov A."/>
            <person name="Fey P."/>
            <person name="Gaudet P."/>
            <person name="Anjard C."/>
            <person name="Babu M.M."/>
            <person name="Basu S."/>
            <person name="Bushmanova Y."/>
            <person name="van der Wel H."/>
            <person name="Katoh-Kurasawa M."/>
            <person name="Dinh C."/>
            <person name="Coutinho P.M."/>
            <person name="Saito T."/>
            <person name="Elias M."/>
            <person name="Schaap P."/>
            <person name="Kay R.R."/>
            <person name="Henrissat B."/>
            <person name="Eichinger L."/>
            <person name="Rivero F."/>
            <person name="Putnam N.H."/>
            <person name="West C.M."/>
            <person name="Loomis W.F."/>
            <person name="Chisholm R.L."/>
            <person name="Shaulsky G."/>
            <person name="Strassmann J.E."/>
            <person name="Queller D.C."/>
            <person name="Kuspa A."/>
            <person name="Grigoriev I.V."/>
        </authorList>
    </citation>
    <scope>NUCLEOTIDE SEQUENCE [LARGE SCALE GENOMIC DNA]</scope>
    <source>
        <strain evidence="3">QSDP1</strain>
    </source>
</reference>
<dbReference type="SMART" id="SM00710">
    <property type="entry name" value="PbH1"/>
    <property type="match status" value="4"/>
</dbReference>
<evidence type="ECO:0000256" key="1">
    <source>
        <dbReference type="SAM" id="Phobius"/>
    </source>
</evidence>
<dbReference type="VEuPathDB" id="AmoebaDB:DICPUDRAFT_155478"/>
<evidence type="ECO:0000313" key="3">
    <source>
        <dbReference type="Proteomes" id="UP000001064"/>
    </source>
</evidence>